<feature type="transmembrane region" description="Helical" evidence="1">
    <location>
        <begin position="281"/>
        <end position="298"/>
    </location>
</feature>
<dbReference type="Proteomes" id="UP001385951">
    <property type="component" value="Unassembled WGS sequence"/>
</dbReference>
<organism evidence="2 3">
    <name type="scientific">Cerrena zonata</name>
    <dbReference type="NCBI Taxonomy" id="2478898"/>
    <lineage>
        <taxon>Eukaryota</taxon>
        <taxon>Fungi</taxon>
        <taxon>Dikarya</taxon>
        <taxon>Basidiomycota</taxon>
        <taxon>Agaricomycotina</taxon>
        <taxon>Agaricomycetes</taxon>
        <taxon>Polyporales</taxon>
        <taxon>Cerrenaceae</taxon>
        <taxon>Cerrena</taxon>
    </lineage>
</organism>
<keyword evidence="1" id="KW-1133">Transmembrane helix</keyword>
<proteinExistence type="predicted"/>
<evidence type="ECO:0000256" key="1">
    <source>
        <dbReference type="SAM" id="Phobius"/>
    </source>
</evidence>
<feature type="transmembrane region" description="Helical" evidence="1">
    <location>
        <begin position="12"/>
        <end position="33"/>
    </location>
</feature>
<name>A0AAW0FKJ3_9APHY</name>
<evidence type="ECO:0000313" key="2">
    <source>
        <dbReference type="EMBL" id="KAK7678138.1"/>
    </source>
</evidence>
<keyword evidence="3" id="KW-1185">Reference proteome</keyword>
<dbReference type="EMBL" id="JASBNA010000077">
    <property type="protein sequence ID" value="KAK7678138.1"/>
    <property type="molecule type" value="Genomic_DNA"/>
</dbReference>
<accession>A0AAW0FKJ3</accession>
<evidence type="ECO:0000313" key="3">
    <source>
        <dbReference type="Proteomes" id="UP001385951"/>
    </source>
</evidence>
<feature type="transmembrane region" description="Helical" evidence="1">
    <location>
        <begin position="310"/>
        <end position="332"/>
    </location>
</feature>
<comment type="caution">
    <text evidence="2">The sequence shown here is derived from an EMBL/GenBank/DDBJ whole genome shotgun (WGS) entry which is preliminary data.</text>
</comment>
<feature type="transmembrane region" description="Helical" evidence="1">
    <location>
        <begin position="212"/>
        <end position="231"/>
    </location>
</feature>
<dbReference type="PANTHER" id="PTHR35043:SF9">
    <property type="match status" value="1"/>
</dbReference>
<dbReference type="AlphaFoldDB" id="A0AAW0FKJ3"/>
<protein>
    <submittedName>
        <fullName evidence="2">Uncharacterized protein</fullName>
    </submittedName>
</protein>
<reference evidence="2 3" key="1">
    <citation type="submission" date="2022-09" db="EMBL/GenBank/DDBJ databases">
        <authorList>
            <person name="Palmer J.M."/>
        </authorList>
    </citation>
    <scope>NUCLEOTIDE SEQUENCE [LARGE SCALE GENOMIC DNA]</scope>
    <source>
        <strain evidence="2 3">DSM 7382</strain>
    </source>
</reference>
<keyword evidence="1" id="KW-0812">Transmembrane</keyword>
<gene>
    <name evidence="2" type="ORF">QCA50_018931</name>
</gene>
<keyword evidence="1" id="KW-0472">Membrane</keyword>
<dbReference type="PANTHER" id="PTHR35043">
    <property type="entry name" value="TRANSCRIPTION FACTOR DOMAIN-CONTAINING PROTEIN"/>
    <property type="match status" value="1"/>
</dbReference>
<sequence length="390" mass="44840">MPLWESEPQSRGTFGILSTCLSTMFICVWKAYHPDVPQKRPEERTWIAGTLESAGRFMGFLFAPEFLFAMALEQLIAARTMYHSVNRLDIFPPHPPWYSRWFRRQMNQTGGAIFLRLHPWTLTHSFYAVMGGFAEIVDGSQEGSTPPYCVLTWAEVYQILKEDPNRVPDISEKHILARSQNDTLTKAIAVTQIFSFCTTCILRRAERLSTSVLEISTIAYAVCAIVSYIPWWKKPLIMAEPTLIEKNRIHPRRSSPSRRSKSPRVAWWIRPNPLNKDKPSATAYILPTIYGLLHLLAWDHPFPTHGERILWRVSVITVSASLPVAFVFAFIYSCFIKEGEPIEEAFETIALLTYTPARLFMLVEPFRQLLYLPLDAYKVASWSNYLPQFG</sequence>